<gene>
    <name evidence="2" type="ORF">PHYSODRAFT_249073</name>
</gene>
<dbReference type="SUPFAM" id="SSF53098">
    <property type="entry name" value="Ribonuclease H-like"/>
    <property type="match status" value="1"/>
</dbReference>
<dbReference type="AlphaFoldDB" id="G4ZXD0"/>
<dbReference type="Proteomes" id="UP000002640">
    <property type="component" value="Unassembled WGS sequence"/>
</dbReference>
<proteinExistence type="predicted"/>
<accession>G4ZXD0</accession>
<dbReference type="PANTHER" id="PTHR40866:SF1">
    <property type="entry name" value="BED-TYPE DOMAIN-CONTAINING PROTEIN"/>
    <property type="match status" value="1"/>
</dbReference>
<evidence type="ECO:0000256" key="1">
    <source>
        <dbReference type="SAM" id="MobiDB-lite"/>
    </source>
</evidence>
<protein>
    <recommendedName>
        <fullName evidence="4">HAT C-terminal dimerisation domain-containing protein</fullName>
    </recommendedName>
</protein>
<reference evidence="2 3" key="1">
    <citation type="journal article" date="2006" name="Science">
        <title>Phytophthora genome sequences uncover evolutionary origins and mechanisms of pathogenesis.</title>
        <authorList>
            <person name="Tyler B.M."/>
            <person name="Tripathy S."/>
            <person name="Zhang X."/>
            <person name="Dehal P."/>
            <person name="Jiang R.H."/>
            <person name="Aerts A."/>
            <person name="Arredondo F.D."/>
            <person name="Baxter L."/>
            <person name="Bensasson D."/>
            <person name="Beynon J.L."/>
            <person name="Chapman J."/>
            <person name="Damasceno C.M."/>
            <person name="Dorrance A.E."/>
            <person name="Dou D."/>
            <person name="Dickerman A.W."/>
            <person name="Dubchak I.L."/>
            <person name="Garbelotto M."/>
            <person name="Gijzen M."/>
            <person name="Gordon S.G."/>
            <person name="Govers F."/>
            <person name="Grunwald N.J."/>
            <person name="Huang W."/>
            <person name="Ivors K.L."/>
            <person name="Jones R.W."/>
            <person name="Kamoun S."/>
            <person name="Krampis K."/>
            <person name="Lamour K.H."/>
            <person name="Lee M.K."/>
            <person name="McDonald W.H."/>
            <person name="Medina M."/>
            <person name="Meijer H.J."/>
            <person name="Nordberg E.K."/>
            <person name="Maclean D.J."/>
            <person name="Ospina-Giraldo M.D."/>
            <person name="Morris P.F."/>
            <person name="Phuntumart V."/>
            <person name="Putnam N.H."/>
            <person name="Rash S."/>
            <person name="Rose J.K."/>
            <person name="Sakihama Y."/>
            <person name="Salamov A.A."/>
            <person name="Savidor A."/>
            <person name="Scheuring C.F."/>
            <person name="Smith B.M."/>
            <person name="Sobral B.W."/>
            <person name="Terry A."/>
            <person name="Torto-Alalibo T.A."/>
            <person name="Win J."/>
            <person name="Xu Z."/>
            <person name="Zhang H."/>
            <person name="Grigoriev I.V."/>
            <person name="Rokhsar D.S."/>
            <person name="Boore J.L."/>
        </authorList>
    </citation>
    <scope>NUCLEOTIDE SEQUENCE [LARGE SCALE GENOMIC DNA]</scope>
    <source>
        <strain evidence="2 3">P6497</strain>
    </source>
</reference>
<feature type="region of interest" description="Disordered" evidence="1">
    <location>
        <begin position="340"/>
        <end position="370"/>
    </location>
</feature>
<sequence length="437" mass="48813">MVFNKLLTAFFFDHLGQGLFRCKLCDQDRKQMPGSGYAYLLAHLAVEDELTRAMSKLRPVTAKALKKCMEGIAIKIGLKLGSELGTLFGLMFDGWAHAGVHYVALYTVWEADGEVRVRLLGLSHLTDGSQTADAHVVMFKDVLEVYNKTLDMVGFLVGDNCNTNLSIATKMGVPLVGCASHRLNPAVKKFLAPYEPLLDEVNALMVELRHENNFAELKKHTDLHPVKRNIRIRSEIKKVEAVEELIPTEGKHRKLVVLFEHLKKFESIGKRLQREDTDMAEVRLMFDGLVAEYPVMAEHHKASAKIVHTPAFETGVVKVIAGSALSQSETAALKRFEVKGPAGKKRKEREEDYASSLLRGKGKKQKQTAGATSYMPLVKIPPASNTVERLFSQCKLVLTPQRRAMLPVNFEQLAFLRVNRTMWDVTTVASVSAEETL</sequence>
<evidence type="ECO:0000313" key="2">
    <source>
        <dbReference type="EMBL" id="EGZ12546.1"/>
    </source>
</evidence>
<evidence type="ECO:0008006" key="4">
    <source>
        <dbReference type="Google" id="ProtNLM"/>
    </source>
</evidence>
<evidence type="ECO:0000313" key="3">
    <source>
        <dbReference type="Proteomes" id="UP000002640"/>
    </source>
</evidence>
<organism evidence="2 3">
    <name type="scientific">Phytophthora sojae (strain P6497)</name>
    <name type="common">Soybean stem and root rot agent</name>
    <name type="synonym">Phytophthora megasperma f. sp. glycines</name>
    <dbReference type="NCBI Taxonomy" id="1094619"/>
    <lineage>
        <taxon>Eukaryota</taxon>
        <taxon>Sar</taxon>
        <taxon>Stramenopiles</taxon>
        <taxon>Oomycota</taxon>
        <taxon>Peronosporomycetes</taxon>
        <taxon>Peronosporales</taxon>
        <taxon>Peronosporaceae</taxon>
        <taxon>Phytophthora</taxon>
    </lineage>
</organism>
<dbReference type="GeneID" id="20637886"/>
<dbReference type="OMA" id="IAPHEAW"/>
<dbReference type="EMBL" id="JH159157">
    <property type="protein sequence ID" value="EGZ12546.1"/>
    <property type="molecule type" value="Genomic_DNA"/>
</dbReference>
<dbReference type="InterPro" id="IPR012337">
    <property type="entry name" value="RNaseH-like_sf"/>
</dbReference>
<name>G4ZXD0_PHYSP</name>
<dbReference type="InParanoid" id="G4ZXD0"/>
<dbReference type="PANTHER" id="PTHR40866">
    <property type="entry name" value="BED-TYPE DOMAIN-CONTAINING PROTEIN"/>
    <property type="match status" value="1"/>
</dbReference>
<keyword evidence="3" id="KW-1185">Reference proteome</keyword>
<dbReference type="KEGG" id="psoj:PHYSODRAFT_249073"/>
<dbReference type="RefSeq" id="XP_009532879.1">
    <property type="nucleotide sequence ID" value="XM_009534584.1"/>
</dbReference>